<dbReference type="Proteomes" id="UP000654918">
    <property type="component" value="Unassembled WGS sequence"/>
</dbReference>
<dbReference type="GO" id="GO:0005737">
    <property type="term" value="C:cytoplasm"/>
    <property type="evidence" value="ECO:0007669"/>
    <property type="project" value="TreeGrafter"/>
</dbReference>
<organism evidence="4 5">
    <name type="scientific">Colletotrichum plurivorum</name>
    <dbReference type="NCBI Taxonomy" id="2175906"/>
    <lineage>
        <taxon>Eukaryota</taxon>
        <taxon>Fungi</taxon>
        <taxon>Dikarya</taxon>
        <taxon>Ascomycota</taxon>
        <taxon>Pezizomycotina</taxon>
        <taxon>Sordariomycetes</taxon>
        <taxon>Hypocreomycetidae</taxon>
        <taxon>Glomerellales</taxon>
        <taxon>Glomerellaceae</taxon>
        <taxon>Colletotrichum</taxon>
        <taxon>Colletotrichum orchidearum species complex</taxon>
    </lineage>
</organism>
<gene>
    <name evidence="4" type="ORF">CPLU01_06835</name>
</gene>
<comment type="caution">
    <text evidence="4">The sequence shown here is derived from an EMBL/GenBank/DDBJ whole genome shotgun (WGS) entry which is preliminary data.</text>
</comment>
<dbReference type="InterPro" id="IPR002347">
    <property type="entry name" value="SDR_fam"/>
</dbReference>
<dbReference type="InterPro" id="IPR051468">
    <property type="entry name" value="Fungal_SecMetab_SDRs"/>
</dbReference>
<dbReference type="GO" id="GO:0016491">
    <property type="term" value="F:oxidoreductase activity"/>
    <property type="evidence" value="ECO:0007669"/>
    <property type="project" value="UniProtKB-KW"/>
</dbReference>
<comment type="similarity">
    <text evidence="1">Belongs to the short-chain dehydrogenases/reductases (SDR) family.</text>
</comment>
<evidence type="ECO:0000256" key="1">
    <source>
        <dbReference type="ARBA" id="ARBA00006484"/>
    </source>
</evidence>
<evidence type="ECO:0000256" key="3">
    <source>
        <dbReference type="ARBA" id="ARBA00023002"/>
    </source>
</evidence>
<dbReference type="EMBL" id="WIGO01000083">
    <property type="protein sequence ID" value="KAF6831278.1"/>
    <property type="molecule type" value="Genomic_DNA"/>
</dbReference>
<dbReference type="PRINTS" id="PR00081">
    <property type="entry name" value="GDHRDH"/>
</dbReference>
<evidence type="ECO:0000313" key="4">
    <source>
        <dbReference type="EMBL" id="KAF6831278.1"/>
    </source>
</evidence>
<reference evidence="4" key="1">
    <citation type="journal article" date="2020" name="Phytopathology">
        <title>Genome Sequence Resources of Colletotrichum truncatum, C. plurivorum, C. musicola, and C. sojae: Four Species Pathogenic to Soybean (Glycine max).</title>
        <authorList>
            <person name="Rogerio F."/>
            <person name="Boufleur T.R."/>
            <person name="Ciampi-Guillardi M."/>
            <person name="Sukno S.A."/>
            <person name="Thon M.R."/>
            <person name="Massola Junior N.S."/>
            <person name="Baroncelli R."/>
        </authorList>
    </citation>
    <scope>NUCLEOTIDE SEQUENCE</scope>
    <source>
        <strain evidence="4">LFN00145</strain>
    </source>
</reference>
<name>A0A8H6KHW8_9PEZI</name>
<proteinExistence type="inferred from homology"/>
<keyword evidence="5" id="KW-1185">Reference proteome</keyword>
<dbReference type="AlphaFoldDB" id="A0A8H6KHW8"/>
<keyword evidence="2" id="KW-0521">NADP</keyword>
<dbReference type="InterPro" id="IPR036291">
    <property type="entry name" value="NAD(P)-bd_dom_sf"/>
</dbReference>
<dbReference type="SUPFAM" id="SSF51735">
    <property type="entry name" value="NAD(P)-binding Rossmann-fold domains"/>
    <property type="match status" value="1"/>
</dbReference>
<protein>
    <submittedName>
        <fullName evidence="4">Aflatoxin biosynthesis ketoreductase Nor-1 (Short-chain dehydrogenase)</fullName>
    </submittedName>
</protein>
<dbReference type="PANTHER" id="PTHR43544:SF7">
    <property type="entry name" value="NADB-LER2"/>
    <property type="match status" value="1"/>
</dbReference>
<dbReference type="CDD" id="cd05325">
    <property type="entry name" value="carb_red_sniffer_like_SDR_c"/>
    <property type="match status" value="1"/>
</dbReference>
<sequence>MASGKTYLITGPNRGIGKGFVSLLLQRPSTTIVAGVRDPSSDASQALTTLPKADGSRLILIKIDSAVETDPAAAVAELQAKHGITSLDVVISNAGIADSAVRVSDISADSALEHFRINAVAPLVLFKAVAPLLKEGSNPIFVGMSSIFGGIYVQEKLAGMGVPPIMGAYGASKAALNWLVNRLRFEEPWLTSFVFHPGLVETDMTSALATVVDTKAMGAISVEVSVKGMVAVIDGATKEISGTFKKHDGTDLPW</sequence>
<keyword evidence="3" id="KW-0560">Oxidoreductase</keyword>
<accession>A0A8H6KHW8</accession>
<dbReference type="PANTHER" id="PTHR43544">
    <property type="entry name" value="SHORT-CHAIN DEHYDROGENASE/REDUCTASE"/>
    <property type="match status" value="1"/>
</dbReference>
<dbReference type="Pfam" id="PF00106">
    <property type="entry name" value="adh_short"/>
    <property type="match status" value="1"/>
</dbReference>
<evidence type="ECO:0000256" key="2">
    <source>
        <dbReference type="ARBA" id="ARBA00022857"/>
    </source>
</evidence>
<evidence type="ECO:0000313" key="5">
    <source>
        <dbReference type="Proteomes" id="UP000654918"/>
    </source>
</evidence>
<dbReference type="Gene3D" id="3.40.50.720">
    <property type="entry name" value="NAD(P)-binding Rossmann-like Domain"/>
    <property type="match status" value="1"/>
</dbReference>